<dbReference type="PANTHER" id="PTHR23022:SF135">
    <property type="entry name" value="SI:DKEY-77F5.3"/>
    <property type="match status" value="1"/>
</dbReference>
<gene>
    <name evidence="2" type="ORF">HHI36_003294</name>
</gene>
<sequence>MLQNELALSRNVHISLHTVRNRLREDDIRPRVASIGPRLTREHRVARLQFAREHANWGISEWSNDLFSDESRFCLVSNDRRMPVYGRPGERYQQCNIRQTENFGGGSVVMWGGIYFHGRTELVLVNNRRMTAARYIADILELHVVPFGALIGENFIYMHDNAQPHAARVVTEFLQNAEIDILR</sequence>
<accession>A0ABD2PD04</accession>
<evidence type="ECO:0000259" key="1">
    <source>
        <dbReference type="Pfam" id="PF01498"/>
    </source>
</evidence>
<dbReference type="AlphaFoldDB" id="A0ABD2PD04"/>
<name>A0ABD2PD04_9CUCU</name>
<dbReference type="EMBL" id="JABFTP020000185">
    <property type="protein sequence ID" value="KAL3288847.1"/>
    <property type="molecule type" value="Genomic_DNA"/>
</dbReference>
<reference evidence="2 3" key="1">
    <citation type="journal article" date="2021" name="BMC Biol.">
        <title>Horizontally acquired antibacterial genes associated with adaptive radiation of ladybird beetles.</title>
        <authorList>
            <person name="Li H.S."/>
            <person name="Tang X.F."/>
            <person name="Huang Y.H."/>
            <person name="Xu Z.Y."/>
            <person name="Chen M.L."/>
            <person name="Du X.Y."/>
            <person name="Qiu B.Y."/>
            <person name="Chen P.T."/>
            <person name="Zhang W."/>
            <person name="Slipinski A."/>
            <person name="Escalona H.E."/>
            <person name="Waterhouse R.M."/>
            <person name="Zwick A."/>
            <person name="Pang H."/>
        </authorList>
    </citation>
    <scope>NUCLEOTIDE SEQUENCE [LARGE SCALE GENOMIC DNA]</scope>
    <source>
        <strain evidence="2">SYSU2018</strain>
    </source>
</reference>
<protein>
    <recommendedName>
        <fullName evidence="1">Transposase Tc1-like domain-containing protein</fullName>
    </recommendedName>
</protein>
<feature type="domain" description="Transposase Tc1-like" evidence="1">
    <location>
        <begin position="2"/>
        <end position="56"/>
    </location>
</feature>
<dbReference type="InterPro" id="IPR052338">
    <property type="entry name" value="Transposase_5"/>
</dbReference>
<dbReference type="PANTHER" id="PTHR23022">
    <property type="entry name" value="TRANSPOSABLE ELEMENT-RELATED"/>
    <property type="match status" value="1"/>
</dbReference>
<dbReference type="InterPro" id="IPR002492">
    <property type="entry name" value="Transposase_Tc1-like"/>
</dbReference>
<dbReference type="Pfam" id="PF01498">
    <property type="entry name" value="HTH_Tnp_Tc3_2"/>
    <property type="match status" value="1"/>
</dbReference>
<dbReference type="Proteomes" id="UP001516400">
    <property type="component" value="Unassembled WGS sequence"/>
</dbReference>
<evidence type="ECO:0000313" key="3">
    <source>
        <dbReference type="Proteomes" id="UP001516400"/>
    </source>
</evidence>
<proteinExistence type="predicted"/>
<dbReference type="Gene3D" id="3.30.420.10">
    <property type="entry name" value="Ribonuclease H-like superfamily/Ribonuclease H"/>
    <property type="match status" value="1"/>
</dbReference>
<organism evidence="2 3">
    <name type="scientific">Cryptolaemus montrouzieri</name>
    <dbReference type="NCBI Taxonomy" id="559131"/>
    <lineage>
        <taxon>Eukaryota</taxon>
        <taxon>Metazoa</taxon>
        <taxon>Ecdysozoa</taxon>
        <taxon>Arthropoda</taxon>
        <taxon>Hexapoda</taxon>
        <taxon>Insecta</taxon>
        <taxon>Pterygota</taxon>
        <taxon>Neoptera</taxon>
        <taxon>Endopterygota</taxon>
        <taxon>Coleoptera</taxon>
        <taxon>Polyphaga</taxon>
        <taxon>Cucujiformia</taxon>
        <taxon>Coccinelloidea</taxon>
        <taxon>Coccinellidae</taxon>
        <taxon>Scymninae</taxon>
        <taxon>Scymnini</taxon>
        <taxon>Cryptolaemus</taxon>
    </lineage>
</organism>
<evidence type="ECO:0000313" key="2">
    <source>
        <dbReference type="EMBL" id="KAL3288847.1"/>
    </source>
</evidence>
<keyword evidence="3" id="KW-1185">Reference proteome</keyword>
<dbReference type="InterPro" id="IPR036397">
    <property type="entry name" value="RNaseH_sf"/>
</dbReference>
<comment type="caution">
    <text evidence="2">The sequence shown here is derived from an EMBL/GenBank/DDBJ whole genome shotgun (WGS) entry which is preliminary data.</text>
</comment>